<sequence>MKCESNRSLRIVVSNASSEVVNSFLPILCHGDIFGRHQPISLVLFEFKPLLKLVESLKEDLLECCYPLLADVTLTQDMSKAFENVDVGILFELEQDVIGFKNNSVLFRTYGLVLNRVAPKNIKLLIVGQTANTSAFICSSFSPSLDPSNFTCLAHHLKLAAVSKFKFKAFRSEGNYSIQLQHVQQPQLQHQLQPADKEQEQHLQCDNPQLIGTCCSHCHLSPDHLINNNNSDDDVINNTNNDIIYANKINSKNIDEDNRNINIVKNNEYSKNIDSSGDVYDVNKDNSRFYLGQDVYVWGSCSCPIVTMTTNKNEVMDVLLSTETAVGRLVVAKAIAEHLKYWLTDFNNVEQIIMGVINSQNHYNVDSNLFFNFPVKKIKKDINYNKSSGNIIGSKNNNYLLTVENLTLNENIVESLLKCSQKMCKERDSAIVDCWRIVLPHSHL</sequence>
<dbReference type="eggNOG" id="KOG1496">
    <property type="taxonomic scope" value="Eukaryota"/>
</dbReference>
<evidence type="ECO:0000313" key="4">
    <source>
        <dbReference type="EnsemblMetazoa" id="HelroP193969"/>
    </source>
</evidence>
<protein>
    <submittedName>
        <fullName evidence="3 4">Uncharacterized protein</fullName>
    </submittedName>
</protein>
<dbReference type="InterPro" id="IPR015955">
    <property type="entry name" value="Lactate_DH/Glyco_Ohase_4_C"/>
</dbReference>
<dbReference type="EMBL" id="AMQM01007299">
    <property type="status" value="NOT_ANNOTATED_CDS"/>
    <property type="molecule type" value="Genomic_DNA"/>
</dbReference>
<dbReference type="GeneID" id="20212833"/>
<dbReference type="InParanoid" id="T1FVI7"/>
<dbReference type="CTD" id="20212833"/>
<name>T1FVI7_HELRO</name>
<dbReference type="SUPFAM" id="SSF56327">
    <property type="entry name" value="LDH C-terminal domain-like"/>
    <property type="match status" value="1"/>
</dbReference>
<dbReference type="Gene3D" id="3.90.110.10">
    <property type="entry name" value="Lactate dehydrogenase/glycoside hydrolase, family 4, C-terminal"/>
    <property type="match status" value="1"/>
</dbReference>
<dbReference type="GO" id="GO:0006099">
    <property type="term" value="P:tricarboxylic acid cycle"/>
    <property type="evidence" value="ECO:0000318"/>
    <property type="project" value="GO_Central"/>
</dbReference>
<reference evidence="5" key="1">
    <citation type="submission" date="2012-12" db="EMBL/GenBank/DDBJ databases">
        <authorList>
            <person name="Hellsten U."/>
            <person name="Grimwood J."/>
            <person name="Chapman J.A."/>
            <person name="Shapiro H."/>
            <person name="Aerts A."/>
            <person name="Otillar R.P."/>
            <person name="Terry A.Y."/>
            <person name="Boore J.L."/>
            <person name="Simakov O."/>
            <person name="Marletaz F."/>
            <person name="Cho S.-J."/>
            <person name="Edsinger-Gonzales E."/>
            <person name="Havlak P."/>
            <person name="Kuo D.-H."/>
            <person name="Larsson T."/>
            <person name="Lv J."/>
            <person name="Arendt D."/>
            <person name="Savage R."/>
            <person name="Osoegawa K."/>
            <person name="de Jong P."/>
            <person name="Lindberg D.R."/>
            <person name="Seaver E.C."/>
            <person name="Weisblat D.A."/>
            <person name="Putnam N.H."/>
            <person name="Grigoriev I.V."/>
            <person name="Rokhsar D.S."/>
        </authorList>
    </citation>
    <scope>NUCLEOTIDE SEQUENCE</scope>
</reference>
<dbReference type="EMBL" id="KB097594">
    <property type="protein sequence ID" value="ESN93793.1"/>
    <property type="molecule type" value="Genomic_DNA"/>
</dbReference>
<evidence type="ECO:0000256" key="1">
    <source>
        <dbReference type="ARBA" id="ARBA00009613"/>
    </source>
</evidence>
<dbReference type="AlphaFoldDB" id="T1FVI7"/>
<dbReference type="GO" id="GO:0006108">
    <property type="term" value="P:malate metabolic process"/>
    <property type="evidence" value="ECO:0000318"/>
    <property type="project" value="GO_Central"/>
</dbReference>
<dbReference type="KEGG" id="hro:HELRODRAFT_193969"/>
<keyword evidence="5" id="KW-1185">Reference proteome</keyword>
<dbReference type="HOGENOM" id="CLU_617186_0_0_1"/>
<dbReference type="OrthoDB" id="4069699at2759"/>
<evidence type="ECO:0000313" key="5">
    <source>
        <dbReference type="Proteomes" id="UP000015101"/>
    </source>
</evidence>
<dbReference type="GO" id="GO:0005829">
    <property type="term" value="C:cytosol"/>
    <property type="evidence" value="ECO:0000318"/>
    <property type="project" value="GO_Central"/>
</dbReference>
<dbReference type="InterPro" id="IPR036291">
    <property type="entry name" value="NAD(P)-bd_dom_sf"/>
</dbReference>
<comment type="similarity">
    <text evidence="1">Belongs to the LDH/MDH superfamily. MDH type 2 family.</text>
</comment>
<dbReference type="FunFam" id="3.40.50.720:FF:000144">
    <property type="entry name" value="Malate dehydrogenase [NADP]"/>
    <property type="match status" value="1"/>
</dbReference>
<gene>
    <name evidence="4" type="primary">20212833</name>
    <name evidence="3" type="ORF">HELRODRAFT_193969</name>
</gene>
<keyword evidence="2" id="KW-0560">Oxidoreductase</keyword>
<evidence type="ECO:0000256" key="2">
    <source>
        <dbReference type="ARBA" id="ARBA00023002"/>
    </source>
</evidence>
<dbReference type="GO" id="GO:0030060">
    <property type="term" value="F:L-malate dehydrogenase (NAD+) activity"/>
    <property type="evidence" value="ECO:0000318"/>
    <property type="project" value="GO_Central"/>
</dbReference>
<organism evidence="4 5">
    <name type="scientific">Helobdella robusta</name>
    <name type="common">Californian leech</name>
    <dbReference type="NCBI Taxonomy" id="6412"/>
    <lineage>
        <taxon>Eukaryota</taxon>
        <taxon>Metazoa</taxon>
        <taxon>Spiralia</taxon>
        <taxon>Lophotrochozoa</taxon>
        <taxon>Annelida</taxon>
        <taxon>Clitellata</taxon>
        <taxon>Hirudinea</taxon>
        <taxon>Rhynchobdellida</taxon>
        <taxon>Glossiphoniidae</taxon>
        <taxon>Helobdella</taxon>
    </lineage>
</organism>
<dbReference type="SUPFAM" id="SSF51735">
    <property type="entry name" value="NAD(P)-binding Rossmann-fold domains"/>
    <property type="match status" value="1"/>
</dbReference>
<reference evidence="3 5" key="2">
    <citation type="journal article" date="2013" name="Nature">
        <title>Insights into bilaterian evolution from three spiralian genomes.</title>
        <authorList>
            <person name="Simakov O."/>
            <person name="Marletaz F."/>
            <person name="Cho S.J."/>
            <person name="Edsinger-Gonzales E."/>
            <person name="Havlak P."/>
            <person name="Hellsten U."/>
            <person name="Kuo D.H."/>
            <person name="Larsson T."/>
            <person name="Lv J."/>
            <person name="Arendt D."/>
            <person name="Savage R."/>
            <person name="Osoegawa K."/>
            <person name="de Jong P."/>
            <person name="Grimwood J."/>
            <person name="Chapman J.A."/>
            <person name="Shapiro H."/>
            <person name="Aerts A."/>
            <person name="Otillar R.P."/>
            <person name="Terry A.Y."/>
            <person name="Boore J.L."/>
            <person name="Grigoriev I.V."/>
            <person name="Lindberg D.R."/>
            <person name="Seaver E.C."/>
            <person name="Weisblat D.A."/>
            <person name="Putnam N.H."/>
            <person name="Rokhsar D.S."/>
        </authorList>
    </citation>
    <scope>NUCLEOTIDE SEQUENCE</scope>
</reference>
<dbReference type="InterPro" id="IPR010945">
    <property type="entry name" value="Malate_DH_type2"/>
</dbReference>
<dbReference type="STRING" id="6412.T1FVI7"/>
<proteinExistence type="inferred from homology"/>
<dbReference type="EnsemblMetazoa" id="HelroT193969">
    <property type="protein sequence ID" value="HelroP193969"/>
    <property type="gene ID" value="HelroG193969"/>
</dbReference>
<dbReference type="GO" id="GO:0006107">
    <property type="term" value="P:oxaloacetate metabolic process"/>
    <property type="evidence" value="ECO:0000318"/>
    <property type="project" value="GO_Central"/>
</dbReference>
<reference evidence="4" key="3">
    <citation type="submission" date="2015-06" db="UniProtKB">
        <authorList>
            <consortium name="EnsemblMetazoa"/>
        </authorList>
    </citation>
    <scope>IDENTIFICATION</scope>
</reference>
<dbReference type="RefSeq" id="XP_009028201.1">
    <property type="nucleotide sequence ID" value="XM_009029953.1"/>
</dbReference>
<evidence type="ECO:0000313" key="3">
    <source>
        <dbReference type="EMBL" id="ESN93793.1"/>
    </source>
</evidence>
<dbReference type="Gene3D" id="3.40.50.720">
    <property type="entry name" value="NAD(P)-binding Rossmann-like Domain"/>
    <property type="match status" value="1"/>
</dbReference>
<dbReference type="PANTHER" id="PTHR23382">
    <property type="entry name" value="MALATE DEHYDROGENASE"/>
    <property type="match status" value="1"/>
</dbReference>
<dbReference type="Proteomes" id="UP000015101">
    <property type="component" value="Unassembled WGS sequence"/>
</dbReference>
<accession>T1FVI7</accession>